<protein>
    <recommendedName>
        <fullName evidence="3">Ketoreductase domain-containing protein</fullName>
    </recommendedName>
</protein>
<keyword evidence="2" id="KW-1133">Transmembrane helix</keyword>
<comment type="similarity">
    <text evidence="1">Belongs to the short-chain dehydrogenases/reductases (SDR) family.</text>
</comment>
<dbReference type="InterPro" id="IPR057326">
    <property type="entry name" value="KR_dom"/>
</dbReference>
<sequence>MTGPEAKPRSPVLTKVWSVFDLIVEVALFVIDVVRVFLIGVPILFQRTFRMVFPNELKNVTGQLVLITGGAGGLGREMAIKLANQGCNIIIVDVNLKLAEQTCEELRGKNVSTYAFRADVSSYDEVRALMDTVYREIGPIDILINNAGLIHFTFLQDSTVEDIHRLIDVNVKGYIWTTKVVLDRMMERKRGHIVAISSLSGVHAFPWAVVYSTSKFAVNGFMAAMTEQLRLQGFADQIQTTCVCPYYIATRKDIVEFLQKPRFKLLSTKYTAKIAVEGILRNESFVCVPPLFDLGLRIMQLFPLKVQQLVRDLIMREYELHAAL</sequence>
<dbReference type="Pfam" id="PF00106">
    <property type="entry name" value="adh_short"/>
    <property type="match status" value="1"/>
</dbReference>
<dbReference type="GeneID" id="109429448"/>
<dbReference type="SUPFAM" id="SSF51735">
    <property type="entry name" value="NAD(P)-binding Rossmann-fold domains"/>
    <property type="match status" value="1"/>
</dbReference>
<keyword evidence="2" id="KW-0472">Membrane</keyword>
<evidence type="ECO:0000256" key="1">
    <source>
        <dbReference type="RuleBase" id="RU000363"/>
    </source>
</evidence>
<feature type="transmembrane region" description="Helical" evidence="2">
    <location>
        <begin position="22"/>
        <end position="45"/>
    </location>
</feature>
<dbReference type="PRINTS" id="PR00080">
    <property type="entry name" value="SDRFAMILY"/>
</dbReference>
<proteinExistence type="inferred from homology"/>
<keyword evidence="5" id="KW-1185">Reference proteome</keyword>
<evidence type="ECO:0000256" key="2">
    <source>
        <dbReference type="SAM" id="Phobius"/>
    </source>
</evidence>
<evidence type="ECO:0000313" key="5">
    <source>
        <dbReference type="Proteomes" id="UP000069940"/>
    </source>
</evidence>
<evidence type="ECO:0000259" key="3">
    <source>
        <dbReference type="SMART" id="SM00822"/>
    </source>
</evidence>
<dbReference type="PANTHER" id="PTHR24322:SF748">
    <property type="entry name" value="FI23927P1-RELATED"/>
    <property type="match status" value="1"/>
</dbReference>
<dbReference type="PRINTS" id="PR00081">
    <property type="entry name" value="GDHRDH"/>
</dbReference>
<dbReference type="Gene3D" id="3.40.50.720">
    <property type="entry name" value="NAD(P)-binding Rossmann-like Domain"/>
    <property type="match status" value="1"/>
</dbReference>
<name>A0ABM1ZE08_AEDAL</name>
<feature type="domain" description="Ketoreductase" evidence="3">
    <location>
        <begin position="63"/>
        <end position="247"/>
    </location>
</feature>
<dbReference type="PANTHER" id="PTHR24322">
    <property type="entry name" value="PKSB"/>
    <property type="match status" value="1"/>
</dbReference>
<reference evidence="4" key="2">
    <citation type="submission" date="2025-05" db="UniProtKB">
        <authorList>
            <consortium name="EnsemblMetazoa"/>
        </authorList>
    </citation>
    <scope>IDENTIFICATION</scope>
    <source>
        <strain evidence="4">Foshan</strain>
    </source>
</reference>
<dbReference type="InterPro" id="IPR036291">
    <property type="entry name" value="NAD(P)-bd_dom_sf"/>
</dbReference>
<evidence type="ECO:0000313" key="4">
    <source>
        <dbReference type="EnsemblMetazoa" id="AALFPA23_017577.P25713"/>
    </source>
</evidence>
<dbReference type="RefSeq" id="XP_029724798.2">
    <property type="nucleotide sequence ID" value="XM_029868938.2"/>
</dbReference>
<feature type="transmembrane region" description="Helical" evidence="2">
    <location>
        <begin position="193"/>
        <end position="212"/>
    </location>
</feature>
<dbReference type="SMART" id="SM00822">
    <property type="entry name" value="PKS_KR"/>
    <property type="match status" value="1"/>
</dbReference>
<organism evidence="4 5">
    <name type="scientific">Aedes albopictus</name>
    <name type="common">Asian tiger mosquito</name>
    <name type="synonym">Stegomyia albopicta</name>
    <dbReference type="NCBI Taxonomy" id="7160"/>
    <lineage>
        <taxon>Eukaryota</taxon>
        <taxon>Metazoa</taxon>
        <taxon>Ecdysozoa</taxon>
        <taxon>Arthropoda</taxon>
        <taxon>Hexapoda</taxon>
        <taxon>Insecta</taxon>
        <taxon>Pterygota</taxon>
        <taxon>Neoptera</taxon>
        <taxon>Endopterygota</taxon>
        <taxon>Diptera</taxon>
        <taxon>Nematocera</taxon>
        <taxon>Culicoidea</taxon>
        <taxon>Culicidae</taxon>
        <taxon>Culicinae</taxon>
        <taxon>Aedini</taxon>
        <taxon>Aedes</taxon>
        <taxon>Stegomyia</taxon>
    </lineage>
</organism>
<accession>A0ABM1ZE08</accession>
<dbReference type="InterPro" id="IPR002347">
    <property type="entry name" value="SDR_fam"/>
</dbReference>
<keyword evidence="2" id="KW-0812">Transmembrane</keyword>
<dbReference type="EnsemblMetazoa" id="AALFPA23_017577.R25713">
    <property type="protein sequence ID" value="AALFPA23_017577.P25713"/>
    <property type="gene ID" value="AALFPA23_017577"/>
</dbReference>
<dbReference type="Proteomes" id="UP000069940">
    <property type="component" value="Unassembled WGS sequence"/>
</dbReference>
<reference evidence="5" key="1">
    <citation type="journal article" date="2015" name="Proc. Natl. Acad. Sci. U.S.A.">
        <title>Genome sequence of the Asian Tiger mosquito, Aedes albopictus, reveals insights into its biology, genetics, and evolution.</title>
        <authorList>
            <person name="Chen X.G."/>
            <person name="Jiang X."/>
            <person name="Gu J."/>
            <person name="Xu M."/>
            <person name="Wu Y."/>
            <person name="Deng Y."/>
            <person name="Zhang C."/>
            <person name="Bonizzoni M."/>
            <person name="Dermauw W."/>
            <person name="Vontas J."/>
            <person name="Armbruster P."/>
            <person name="Huang X."/>
            <person name="Yang Y."/>
            <person name="Zhang H."/>
            <person name="He W."/>
            <person name="Peng H."/>
            <person name="Liu Y."/>
            <person name="Wu K."/>
            <person name="Chen J."/>
            <person name="Lirakis M."/>
            <person name="Topalis P."/>
            <person name="Van Leeuwen T."/>
            <person name="Hall A.B."/>
            <person name="Jiang X."/>
            <person name="Thorpe C."/>
            <person name="Mueller R.L."/>
            <person name="Sun C."/>
            <person name="Waterhouse R.M."/>
            <person name="Yan G."/>
            <person name="Tu Z.J."/>
            <person name="Fang X."/>
            <person name="James A.A."/>
        </authorList>
    </citation>
    <scope>NUCLEOTIDE SEQUENCE [LARGE SCALE GENOMIC DNA]</scope>
    <source>
        <strain evidence="5">Foshan</strain>
    </source>
</reference>